<evidence type="ECO:0000256" key="5">
    <source>
        <dbReference type="ARBA" id="ARBA00022679"/>
    </source>
</evidence>
<evidence type="ECO:0000313" key="9">
    <source>
        <dbReference type="EMBL" id="EWM27652.1"/>
    </source>
</evidence>
<protein>
    <recommendedName>
        <fullName evidence="3">[phosphatase 2A protein]-leucine-carboxy methyltransferase</fullName>
        <ecNumber evidence="3">2.1.1.233</ecNumber>
    </recommendedName>
    <alternativeName>
        <fullName evidence="7">[Phosphatase 2A protein]-leucine-carboxy methyltransferase 1</fullName>
    </alternativeName>
</protein>
<comment type="catalytic activity">
    <reaction evidence="1">
        <text>[phosphatase 2A protein]-C-terminal L-leucine + S-adenosyl-L-methionine = [phosphatase 2A protein]-C-terminal L-leucine methyl ester + S-adenosyl-L-homocysteine</text>
        <dbReference type="Rhea" id="RHEA:48544"/>
        <dbReference type="Rhea" id="RHEA-COMP:12134"/>
        <dbReference type="Rhea" id="RHEA-COMP:12135"/>
        <dbReference type="ChEBI" id="CHEBI:57856"/>
        <dbReference type="ChEBI" id="CHEBI:59789"/>
        <dbReference type="ChEBI" id="CHEBI:90516"/>
        <dbReference type="ChEBI" id="CHEBI:90517"/>
        <dbReference type="EC" id="2.1.1.233"/>
    </reaction>
</comment>
<dbReference type="OrthoDB" id="203237at2759"/>
<dbReference type="InterPro" id="IPR007213">
    <property type="entry name" value="Ppm1/Ppm2/Tcmp"/>
</dbReference>
<keyword evidence="4" id="KW-0489">Methyltransferase</keyword>
<reference evidence="9 10" key="1">
    <citation type="journal article" date="2014" name="Mol. Plant">
        <title>Chromosome Scale Genome Assembly and Transcriptome Profiling of Nannochloropsis gaditana in Nitrogen Depletion.</title>
        <authorList>
            <person name="Corteggiani Carpinelli E."/>
            <person name="Telatin A."/>
            <person name="Vitulo N."/>
            <person name="Forcato C."/>
            <person name="D'Angelo M."/>
            <person name="Schiavon R."/>
            <person name="Vezzi A."/>
            <person name="Giacometti G.M."/>
            <person name="Morosinotto T."/>
            <person name="Valle G."/>
        </authorList>
    </citation>
    <scope>NUCLEOTIDE SEQUENCE [LARGE SCALE GENOMIC DNA]</scope>
    <source>
        <strain evidence="9 10">B-31</strain>
    </source>
</reference>
<evidence type="ECO:0000256" key="6">
    <source>
        <dbReference type="ARBA" id="ARBA00022691"/>
    </source>
</evidence>
<accession>W7TNM6</accession>
<comment type="similarity">
    <text evidence="2">Belongs to the methyltransferase superfamily. LCMT family.</text>
</comment>
<evidence type="ECO:0000256" key="1">
    <source>
        <dbReference type="ARBA" id="ARBA00000724"/>
    </source>
</evidence>
<dbReference type="Pfam" id="PF04072">
    <property type="entry name" value="LCM"/>
    <property type="match status" value="1"/>
</dbReference>
<gene>
    <name evidence="9" type="ORF">Naga_100059g31</name>
</gene>
<feature type="binding site" evidence="8">
    <location>
        <begin position="283"/>
        <end position="284"/>
    </location>
    <ligand>
        <name>S-adenosyl-L-methionine</name>
        <dbReference type="ChEBI" id="CHEBI:59789"/>
    </ligand>
</feature>
<dbReference type="Proteomes" id="UP000019335">
    <property type="component" value="Chromosome 6"/>
</dbReference>
<comment type="caution">
    <text evidence="9">The sequence shown here is derived from an EMBL/GenBank/DDBJ whole genome shotgun (WGS) entry which is preliminary data.</text>
</comment>
<sequence length="459" mass="50882">MTWLWPQRRRRVSSSTSPQLPLAYSITMEEESETWPPTLPPSPNFQAIAAPSYSVSPNGPSSACAFGTSVQETAMEALNGKAACVREGYYRDRYIDFFRPNYPPVPRMSPLIKRGYFTRVRALQLIIDKFEKQVLASSSNTLSHTTEEELPQPPLPSPPRVNLVLLGAGLDTLFLRLREEEENAKKSSKHNGQAVTRFCYEVDFPPLMKYKAHCIWKNEELTSLLGVSPARETSPGGRPDSPTVGGASVILTSRRVTSSFRENKGEDGPRQQRSGCYILVAGDLAETAALERALEAAEIDWAVPTLLITECVLVYMEAEASRALVEWAAAKFHTAAWASYDMISPQDVFGSMMRSNLKARGLSLPGFETWGRSLKTQMARFVGGEEGGVGGGPWERAVGGDMNNVYDHFLLPEDREKAATLEHLDEVEEWQMLMGHYCYVVATRGAAMKGFLQGQPGFK</sequence>
<keyword evidence="10" id="KW-1185">Reference proteome</keyword>
<feature type="binding site" evidence="8">
    <location>
        <position position="310"/>
    </location>
    <ligand>
        <name>S-adenosyl-L-methionine</name>
        <dbReference type="ChEBI" id="CHEBI:59789"/>
    </ligand>
</feature>
<evidence type="ECO:0000256" key="2">
    <source>
        <dbReference type="ARBA" id="ARBA00010703"/>
    </source>
</evidence>
<dbReference type="InterPro" id="IPR029063">
    <property type="entry name" value="SAM-dependent_MTases_sf"/>
</dbReference>
<dbReference type="EC" id="2.1.1.233" evidence="3"/>
<dbReference type="EMBL" id="AZIL01000427">
    <property type="protein sequence ID" value="EWM27652.1"/>
    <property type="molecule type" value="Genomic_DNA"/>
</dbReference>
<keyword evidence="6 8" id="KW-0949">S-adenosyl-L-methionine</keyword>
<dbReference type="PANTHER" id="PTHR13600:SF21">
    <property type="entry name" value="LEUCINE CARBOXYL METHYLTRANSFERASE 1"/>
    <property type="match status" value="1"/>
</dbReference>
<evidence type="ECO:0000256" key="7">
    <source>
        <dbReference type="ARBA" id="ARBA00032526"/>
    </source>
</evidence>
<organism evidence="9 10">
    <name type="scientific">Nannochloropsis gaditana</name>
    <dbReference type="NCBI Taxonomy" id="72520"/>
    <lineage>
        <taxon>Eukaryota</taxon>
        <taxon>Sar</taxon>
        <taxon>Stramenopiles</taxon>
        <taxon>Ochrophyta</taxon>
        <taxon>Eustigmatophyceae</taxon>
        <taxon>Eustigmatales</taxon>
        <taxon>Monodopsidaceae</taxon>
        <taxon>Nannochloropsis</taxon>
    </lineage>
</organism>
<dbReference type="GO" id="GO:0032259">
    <property type="term" value="P:methylation"/>
    <property type="evidence" value="ECO:0007669"/>
    <property type="project" value="UniProtKB-KW"/>
</dbReference>
<name>W7TNM6_9STRA</name>
<dbReference type="AlphaFoldDB" id="W7TNM6"/>
<dbReference type="PANTHER" id="PTHR13600">
    <property type="entry name" value="LEUCINE CARBOXYL METHYLTRANSFERASE"/>
    <property type="match status" value="1"/>
</dbReference>
<evidence type="ECO:0000256" key="8">
    <source>
        <dbReference type="PIRSR" id="PIRSR016305-1"/>
    </source>
</evidence>
<keyword evidence="5" id="KW-0808">Transferase</keyword>
<dbReference type="PIRSF" id="PIRSF016305">
    <property type="entry name" value="LCM_mtfrase"/>
    <property type="match status" value="1"/>
</dbReference>
<evidence type="ECO:0000256" key="3">
    <source>
        <dbReference type="ARBA" id="ARBA00012834"/>
    </source>
</evidence>
<dbReference type="InterPro" id="IPR016651">
    <property type="entry name" value="LCMT1"/>
</dbReference>
<dbReference type="GO" id="GO:0018423">
    <property type="term" value="F:protein C-terminal leucine carboxyl O-methyltransferase activity"/>
    <property type="evidence" value="ECO:0007669"/>
    <property type="project" value="UniProtKB-EC"/>
</dbReference>
<proteinExistence type="inferred from homology"/>
<evidence type="ECO:0000313" key="10">
    <source>
        <dbReference type="Proteomes" id="UP000019335"/>
    </source>
</evidence>
<dbReference type="SUPFAM" id="SSF53335">
    <property type="entry name" value="S-adenosyl-L-methionine-dependent methyltransferases"/>
    <property type="match status" value="1"/>
</dbReference>
<evidence type="ECO:0000256" key="4">
    <source>
        <dbReference type="ARBA" id="ARBA00022603"/>
    </source>
</evidence>
<dbReference type="Gene3D" id="3.40.50.150">
    <property type="entry name" value="Vaccinia Virus protein VP39"/>
    <property type="match status" value="1"/>
</dbReference>